<sequence length="349" mass="38709">MEKERVTIKLQRHLRPLTTSSKLPANRGGTRPNTAGAALMGGNLSKPRSSRVSKQSLRESHLKAFGRSREFIGPDVTDGIHPVTSSLKSCQHGPQHTTDFQEPIKEPEEVCLQLEEISDKESQAKYPTLDTWLTGIEHSSDEFDTDVEDSLDDTPMTSISVDATGRIEYEEQCKKLGFVPVSYLSRHLGERNIRMRHRYLGGTATKPLALAFKHNTVTENLDLSDNYIEGTGTTYIANMLKENHFIVSLNLSNNFIGRVGAEAIAEMLESNTTLKVLYLSGNQLTDKDAYSLIQPLKNNMSLVSLDLSHNEFSVLGGIHLGGALLLAVDYFGLVIPSLKVKVLEEPEMR</sequence>
<dbReference type="PANTHER" id="PTHR24114:SF2">
    <property type="entry name" value="F-BOX DOMAIN-CONTAINING PROTEIN-RELATED"/>
    <property type="match status" value="1"/>
</dbReference>
<keyword evidence="3" id="KW-1185">Reference proteome</keyword>
<dbReference type="AlphaFoldDB" id="A0AAE0XYN9"/>
<dbReference type="InterPro" id="IPR001611">
    <property type="entry name" value="Leu-rich_rpt"/>
</dbReference>
<dbReference type="Pfam" id="PF13516">
    <property type="entry name" value="LRR_6"/>
    <property type="match status" value="3"/>
</dbReference>
<name>A0AAE0XYN9_9GAST</name>
<reference evidence="2" key="1">
    <citation type="journal article" date="2023" name="G3 (Bethesda)">
        <title>A reference genome for the long-term kleptoplast-retaining sea slug Elysia crispata morphotype clarki.</title>
        <authorList>
            <person name="Eastman K.E."/>
            <person name="Pendleton A.L."/>
            <person name="Shaikh M.A."/>
            <person name="Suttiyut T."/>
            <person name="Ogas R."/>
            <person name="Tomko P."/>
            <person name="Gavelis G."/>
            <person name="Widhalm J.R."/>
            <person name="Wisecaver J.H."/>
        </authorList>
    </citation>
    <scope>NUCLEOTIDE SEQUENCE</scope>
    <source>
        <strain evidence="2">ECLA1</strain>
    </source>
</reference>
<proteinExistence type="predicted"/>
<dbReference type="PANTHER" id="PTHR24114">
    <property type="entry name" value="LEUCINE RICH REPEAT FAMILY PROTEIN"/>
    <property type="match status" value="1"/>
</dbReference>
<dbReference type="Proteomes" id="UP001283361">
    <property type="component" value="Unassembled WGS sequence"/>
</dbReference>
<feature type="compositionally biased region" description="Polar residues" evidence="1">
    <location>
        <begin position="46"/>
        <end position="55"/>
    </location>
</feature>
<protein>
    <submittedName>
        <fullName evidence="2">Uncharacterized protein</fullName>
    </submittedName>
</protein>
<dbReference type="InterPro" id="IPR032675">
    <property type="entry name" value="LRR_dom_sf"/>
</dbReference>
<feature type="region of interest" description="Disordered" evidence="1">
    <location>
        <begin position="16"/>
        <end position="56"/>
    </location>
</feature>
<comment type="caution">
    <text evidence="2">The sequence shown here is derived from an EMBL/GenBank/DDBJ whole genome shotgun (WGS) entry which is preliminary data.</text>
</comment>
<dbReference type="EMBL" id="JAWDGP010007308">
    <property type="protein sequence ID" value="KAK3726357.1"/>
    <property type="molecule type" value="Genomic_DNA"/>
</dbReference>
<evidence type="ECO:0000256" key="1">
    <source>
        <dbReference type="SAM" id="MobiDB-lite"/>
    </source>
</evidence>
<organism evidence="2 3">
    <name type="scientific">Elysia crispata</name>
    <name type="common">lettuce slug</name>
    <dbReference type="NCBI Taxonomy" id="231223"/>
    <lineage>
        <taxon>Eukaryota</taxon>
        <taxon>Metazoa</taxon>
        <taxon>Spiralia</taxon>
        <taxon>Lophotrochozoa</taxon>
        <taxon>Mollusca</taxon>
        <taxon>Gastropoda</taxon>
        <taxon>Heterobranchia</taxon>
        <taxon>Euthyneura</taxon>
        <taxon>Panpulmonata</taxon>
        <taxon>Sacoglossa</taxon>
        <taxon>Placobranchoidea</taxon>
        <taxon>Plakobranchidae</taxon>
        <taxon>Elysia</taxon>
    </lineage>
</organism>
<dbReference type="SMART" id="SM00368">
    <property type="entry name" value="LRR_RI"/>
    <property type="match status" value="4"/>
</dbReference>
<dbReference type="InterPro" id="IPR052394">
    <property type="entry name" value="LRR-containing"/>
</dbReference>
<dbReference type="SUPFAM" id="SSF52047">
    <property type="entry name" value="RNI-like"/>
    <property type="match status" value="1"/>
</dbReference>
<accession>A0AAE0XYN9</accession>
<evidence type="ECO:0000313" key="2">
    <source>
        <dbReference type="EMBL" id="KAK3726357.1"/>
    </source>
</evidence>
<dbReference type="Gene3D" id="3.80.10.10">
    <property type="entry name" value="Ribonuclease Inhibitor"/>
    <property type="match status" value="1"/>
</dbReference>
<gene>
    <name evidence="2" type="ORF">RRG08_027085</name>
</gene>
<evidence type="ECO:0000313" key="3">
    <source>
        <dbReference type="Proteomes" id="UP001283361"/>
    </source>
</evidence>